<dbReference type="GO" id="GO:0004252">
    <property type="term" value="F:serine-type endopeptidase activity"/>
    <property type="evidence" value="ECO:0007669"/>
    <property type="project" value="InterPro"/>
</dbReference>
<evidence type="ECO:0000256" key="4">
    <source>
        <dbReference type="ARBA" id="ARBA00023157"/>
    </source>
</evidence>
<dbReference type="Proteomes" id="UP001168821">
    <property type="component" value="Unassembled WGS sequence"/>
</dbReference>
<evidence type="ECO:0000313" key="7">
    <source>
        <dbReference type="EMBL" id="KAJ3649441.1"/>
    </source>
</evidence>
<gene>
    <name evidence="7" type="ORF">Zmor_021183</name>
</gene>
<keyword evidence="2" id="KW-0378">Hydrolase</keyword>
<organism evidence="7 8">
    <name type="scientific">Zophobas morio</name>
    <dbReference type="NCBI Taxonomy" id="2755281"/>
    <lineage>
        <taxon>Eukaryota</taxon>
        <taxon>Metazoa</taxon>
        <taxon>Ecdysozoa</taxon>
        <taxon>Arthropoda</taxon>
        <taxon>Hexapoda</taxon>
        <taxon>Insecta</taxon>
        <taxon>Pterygota</taxon>
        <taxon>Neoptera</taxon>
        <taxon>Endopterygota</taxon>
        <taxon>Coleoptera</taxon>
        <taxon>Polyphaga</taxon>
        <taxon>Cucujiformia</taxon>
        <taxon>Tenebrionidae</taxon>
        <taxon>Zophobas</taxon>
    </lineage>
</organism>
<evidence type="ECO:0000256" key="1">
    <source>
        <dbReference type="ARBA" id="ARBA00022670"/>
    </source>
</evidence>
<keyword evidence="4" id="KW-1015">Disulfide bond</keyword>
<dbReference type="AlphaFoldDB" id="A0AA38I5H7"/>
<evidence type="ECO:0000256" key="3">
    <source>
        <dbReference type="ARBA" id="ARBA00022825"/>
    </source>
</evidence>
<dbReference type="InterPro" id="IPR043504">
    <property type="entry name" value="Peptidase_S1_PA_chymotrypsin"/>
</dbReference>
<protein>
    <recommendedName>
        <fullName evidence="6">Peptidase S1 domain-containing protein</fullName>
    </recommendedName>
</protein>
<keyword evidence="1" id="KW-0645">Protease</keyword>
<evidence type="ECO:0000256" key="5">
    <source>
        <dbReference type="SAM" id="MobiDB-lite"/>
    </source>
</evidence>
<dbReference type="PANTHER" id="PTHR24276">
    <property type="entry name" value="POLYSERASE-RELATED"/>
    <property type="match status" value="1"/>
</dbReference>
<dbReference type="GO" id="GO:0006508">
    <property type="term" value="P:proteolysis"/>
    <property type="evidence" value="ECO:0007669"/>
    <property type="project" value="UniProtKB-KW"/>
</dbReference>
<dbReference type="EMBL" id="JALNTZ010000006">
    <property type="protein sequence ID" value="KAJ3649441.1"/>
    <property type="molecule type" value="Genomic_DNA"/>
</dbReference>
<proteinExistence type="predicted"/>
<feature type="region of interest" description="Disordered" evidence="5">
    <location>
        <begin position="1"/>
        <end position="27"/>
    </location>
</feature>
<dbReference type="InterPro" id="IPR001254">
    <property type="entry name" value="Trypsin_dom"/>
</dbReference>
<dbReference type="PANTHER" id="PTHR24276:SF98">
    <property type="entry name" value="FI18310P1-RELATED"/>
    <property type="match status" value="1"/>
</dbReference>
<dbReference type="SUPFAM" id="SSF50494">
    <property type="entry name" value="Trypsin-like serine proteases"/>
    <property type="match status" value="1"/>
</dbReference>
<evidence type="ECO:0000313" key="8">
    <source>
        <dbReference type="Proteomes" id="UP001168821"/>
    </source>
</evidence>
<reference evidence="7" key="1">
    <citation type="journal article" date="2023" name="G3 (Bethesda)">
        <title>Whole genome assemblies of Zophobas morio and Tenebrio molitor.</title>
        <authorList>
            <person name="Kaur S."/>
            <person name="Stinson S.A."/>
            <person name="diCenzo G.C."/>
        </authorList>
    </citation>
    <scope>NUCLEOTIDE SEQUENCE</scope>
    <source>
        <strain evidence="7">QUZm001</strain>
    </source>
</reference>
<name>A0AA38I5H7_9CUCU</name>
<comment type="caution">
    <text evidence="7">The sequence shown here is derived from an EMBL/GenBank/DDBJ whole genome shotgun (WGS) entry which is preliminary data.</text>
</comment>
<sequence>MAPVALPSGPLEGGEEVTVSGVGGTSDDVDHNDILKYITVTTITNSDFIVEGMVYTSAGGDSVKNICTGDSGGPAVLNAADGDPQQVGIVSFGGDTGCEQRNPSGFTRIAYYRNWIKEKSGV</sequence>
<keyword evidence="8" id="KW-1185">Reference proteome</keyword>
<keyword evidence="3" id="KW-0720">Serine protease</keyword>
<accession>A0AA38I5H7</accession>
<dbReference type="Gene3D" id="2.40.10.10">
    <property type="entry name" value="Trypsin-like serine proteases"/>
    <property type="match status" value="1"/>
</dbReference>
<dbReference type="Pfam" id="PF00089">
    <property type="entry name" value="Trypsin"/>
    <property type="match status" value="1"/>
</dbReference>
<dbReference type="InterPro" id="IPR050430">
    <property type="entry name" value="Peptidase_S1"/>
</dbReference>
<dbReference type="PROSITE" id="PS50240">
    <property type="entry name" value="TRYPSIN_DOM"/>
    <property type="match status" value="1"/>
</dbReference>
<evidence type="ECO:0000259" key="6">
    <source>
        <dbReference type="PROSITE" id="PS50240"/>
    </source>
</evidence>
<feature type="domain" description="Peptidase S1" evidence="6">
    <location>
        <begin position="1"/>
        <end position="121"/>
    </location>
</feature>
<evidence type="ECO:0000256" key="2">
    <source>
        <dbReference type="ARBA" id="ARBA00022801"/>
    </source>
</evidence>
<dbReference type="InterPro" id="IPR009003">
    <property type="entry name" value="Peptidase_S1_PA"/>
</dbReference>